<reference evidence="2 3" key="1">
    <citation type="submission" date="2023-11" db="EMBL/GenBank/DDBJ databases">
        <title>MicrobeMod: A computational toolkit for identifying prokaryotic methylation and restriction-modification with nanopore sequencing.</title>
        <authorList>
            <person name="Crits-Christoph A."/>
            <person name="Kang S.C."/>
            <person name="Lee H."/>
            <person name="Ostrov N."/>
        </authorList>
    </citation>
    <scope>NUCLEOTIDE SEQUENCE [LARGE SCALE GENOMIC DNA]</scope>
    <source>
        <strain evidence="2 3">DSMZ 700</strain>
    </source>
</reference>
<sequence length="68" mass="7197">MEVIAASTDTIRLSFLMALLRDAGLDPVLLDQNIAATEGNIGMFPRRIAVASADAAQARRILQDAGEA</sequence>
<gene>
    <name evidence="2" type="ORF">SIL87_04975</name>
</gene>
<dbReference type="Pfam" id="PF09413">
    <property type="entry name" value="DUF2007"/>
    <property type="match status" value="1"/>
</dbReference>
<dbReference type="SUPFAM" id="SSF54913">
    <property type="entry name" value="GlnB-like"/>
    <property type="match status" value="1"/>
</dbReference>
<keyword evidence="3" id="KW-1185">Reference proteome</keyword>
<protein>
    <submittedName>
        <fullName evidence="2">DUF2007 domain-containing protein</fullName>
    </submittedName>
</protein>
<evidence type="ECO:0000313" key="2">
    <source>
        <dbReference type="EMBL" id="MDX5930118.1"/>
    </source>
</evidence>
<accession>A0AAW9DM41</accession>
<evidence type="ECO:0000259" key="1">
    <source>
        <dbReference type="Pfam" id="PF09413"/>
    </source>
</evidence>
<dbReference type="RefSeq" id="WP_319613083.1">
    <property type="nucleotide sequence ID" value="NZ_JAWXYB010000018.1"/>
</dbReference>
<proteinExistence type="predicted"/>
<dbReference type="InterPro" id="IPR018551">
    <property type="entry name" value="DUF2007"/>
</dbReference>
<dbReference type="InterPro" id="IPR011322">
    <property type="entry name" value="N-reg_PII-like_a/b"/>
</dbReference>
<dbReference type="EMBL" id="JAWXYB010000018">
    <property type="protein sequence ID" value="MDX5930118.1"/>
    <property type="molecule type" value="Genomic_DNA"/>
</dbReference>
<dbReference type="AlphaFoldDB" id="A0AAW9DM41"/>
<organism evidence="2 3">
    <name type="scientific">Acidiphilium acidophilum</name>
    <name type="common">Thiobacillus acidophilus</name>
    <dbReference type="NCBI Taxonomy" id="76588"/>
    <lineage>
        <taxon>Bacteria</taxon>
        <taxon>Pseudomonadati</taxon>
        <taxon>Pseudomonadota</taxon>
        <taxon>Alphaproteobacteria</taxon>
        <taxon>Acetobacterales</taxon>
        <taxon>Acidocellaceae</taxon>
        <taxon>Acidiphilium</taxon>
    </lineage>
</organism>
<comment type="caution">
    <text evidence="2">The sequence shown here is derived from an EMBL/GenBank/DDBJ whole genome shotgun (WGS) entry which is preliminary data.</text>
</comment>
<evidence type="ECO:0000313" key="3">
    <source>
        <dbReference type="Proteomes" id="UP001279553"/>
    </source>
</evidence>
<dbReference type="Proteomes" id="UP001279553">
    <property type="component" value="Unassembled WGS sequence"/>
</dbReference>
<feature type="domain" description="DUF2007" evidence="1">
    <location>
        <begin position="4"/>
        <end position="65"/>
    </location>
</feature>
<dbReference type="Gene3D" id="3.30.70.790">
    <property type="entry name" value="UreE, C-terminal domain"/>
    <property type="match status" value="1"/>
</dbReference>
<name>A0AAW9DM41_ACIAO</name>